<dbReference type="Gramene" id="TVU38683">
    <property type="protein sequence ID" value="TVU38683"/>
    <property type="gene ID" value="EJB05_12067"/>
</dbReference>
<keyword evidence="2" id="KW-1185">Reference proteome</keyword>
<feature type="non-terminal residue" evidence="1">
    <location>
        <position position="1"/>
    </location>
</feature>
<dbReference type="EMBL" id="RWGY01000007">
    <property type="protein sequence ID" value="TVU38683.1"/>
    <property type="molecule type" value="Genomic_DNA"/>
</dbReference>
<comment type="caution">
    <text evidence="1">The sequence shown here is derived from an EMBL/GenBank/DDBJ whole genome shotgun (WGS) entry which is preliminary data.</text>
</comment>
<evidence type="ECO:0000313" key="1">
    <source>
        <dbReference type="EMBL" id="TVU38683.1"/>
    </source>
</evidence>
<dbReference type="Proteomes" id="UP000324897">
    <property type="component" value="Chromosome 4"/>
</dbReference>
<dbReference type="AlphaFoldDB" id="A0A5J9VR79"/>
<evidence type="ECO:0000313" key="2">
    <source>
        <dbReference type="Proteomes" id="UP000324897"/>
    </source>
</evidence>
<sequence>MDQATSLLVGAGRHRRRVGLAPARHGDCGELECHIILLLGCPEQALWSNSDEGHEGKQAVGEDTLDEVVIPLLKQVDNFETSIGRMETYLGKHELSKLVSKSPFLLSVGSIDLQFIYRLSSCGVVLLTKWV</sequence>
<gene>
    <name evidence="1" type="ORF">EJB05_12067</name>
</gene>
<accession>A0A5J9VR79</accession>
<organism evidence="1 2">
    <name type="scientific">Eragrostis curvula</name>
    <name type="common">weeping love grass</name>
    <dbReference type="NCBI Taxonomy" id="38414"/>
    <lineage>
        <taxon>Eukaryota</taxon>
        <taxon>Viridiplantae</taxon>
        <taxon>Streptophyta</taxon>
        <taxon>Embryophyta</taxon>
        <taxon>Tracheophyta</taxon>
        <taxon>Spermatophyta</taxon>
        <taxon>Magnoliopsida</taxon>
        <taxon>Liliopsida</taxon>
        <taxon>Poales</taxon>
        <taxon>Poaceae</taxon>
        <taxon>PACMAD clade</taxon>
        <taxon>Chloridoideae</taxon>
        <taxon>Eragrostideae</taxon>
        <taxon>Eragrostidinae</taxon>
        <taxon>Eragrostis</taxon>
    </lineage>
</organism>
<proteinExistence type="predicted"/>
<reference evidence="1 2" key="1">
    <citation type="journal article" date="2019" name="Sci. Rep.">
        <title>A high-quality genome of Eragrostis curvula grass provides insights into Poaceae evolution and supports new strategies to enhance forage quality.</title>
        <authorList>
            <person name="Carballo J."/>
            <person name="Santos B.A.C.M."/>
            <person name="Zappacosta D."/>
            <person name="Garbus I."/>
            <person name="Selva J.P."/>
            <person name="Gallo C.A."/>
            <person name="Diaz A."/>
            <person name="Albertini E."/>
            <person name="Caccamo M."/>
            <person name="Echenique V."/>
        </authorList>
    </citation>
    <scope>NUCLEOTIDE SEQUENCE [LARGE SCALE GENOMIC DNA]</scope>
    <source>
        <strain evidence="2">cv. Victoria</strain>
        <tissue evidence="1">Leaf</tissue>
    </source>
</reference>
<name>A0A5J9VR79_9POAL</name>
<dbReference type="OrthoDB" id="1600564at2759"/>
<protein>
    <submittedName>
        <fullName evidence="1">Uncharacterized protein</fullName>
    </submittedName>
</protein>